<dbReference type="EMBL" id="JANJYJ010000002">
    <property type="protein sequence ID" value="KAK3225399.1"/>
    <property type="molecule type" value="Genomic_DNA"/>
</dbReference>
<keyword evidence="3" id="KW-1185">Reference proteome</keyword>
<dbReference type="PANTHER" id="PTHR47723:SF19">
    <property type="entry name" value="POLYNUCLEOTIDYL TRANSFERASE, RIBONUCLEASE H-LIKE SUPERFAMILY PROTEIN"/>
    <property type="match status" value="1"/>
</dbReference>
<dbReference type="GO" id="GO:0003676">
    <property type="term" value="F:nucleic acid binding"/>
    <property type="evidence" value="ECO:0007669"/>
    <property type="project" value="InterPro"/>
</dbReference>
<reference evidence="2" key="1">
    <citation type="journal article" date="2023" name="Plant J.">
        <title>Genome sequences and population genomics provide insights into the demographic history, inbreeding, and mutation load of two 'living fossil' tree species of Dipteronia.</title>
        <authorList>
            <person name="Feng Y."/>
            <person name="Comes H.P."/>
            <person name="Chen J."/>
            <person name="Zhu S."/>
            <person name="Lu R."/>
            <person name="Zhang X."/>
            <person name="Li P."/>
            <person name="Qiu J."/>
            <person name="Olsen K.M."/>
            <person name="Qiu Y."/>
        </authorList>
    </citation>
    <scope>NUCLEOTIDE SEQUENCE</scope>
    <source>
        <strain evidence="2">NBL</strain>
    </source>
</reference>
<evidence type="ECO:0000313" key="2">
    <source>
        <dbReference type="EMBL" id="KAK3225399.1"/>
    </source>
</evidence>
<dbReference type="Pfam" id="PF13456">
    <property type="entry name" value="RVT_3"/>
    <property type="match status" value="1"/>
</dbReference>
<accession>A0AAE0EER5</accession>
<organism evidence="2 3">
    <name type="scientific">Dipteronia sinensis</name>
    <dbReference type="NCBI Taxonomy" id="43782"/>
    <lineage>
        <taxon>Eukaryota</taxon>
        <taxon>Viridiplantae</taxon>
        <taxon>Streptophyta</taxon>
        <taxon>Embryophyta</taxon>
        <taxon>Tracheophyta</taxon>
        <taxon>Spermatophyta</taxon>
        <taxon>Magnoliopsida</taxon>
        <taxon>eudicotyledons</taxon>
        <taxon>Gunneridae</taxon>
        <taxon>Pentapetalae</taxon>
        <taxon>rosids</taxon>
        <taxon>malvids</taxon>
        <taxon>Sapindales</taxon>
        <taxon>Sapindaceae</taxon>
        <taxon>Hippocastanoideae</taxon>
        <taxon>Acereae</taxon>
        <taxon>Dipteronia</taxon>
    </lineage>
</organism>
<dbReference type="PANTHER" id="PTHR47723">
    <property type="entry name" value="OS05G0353850 PROTEIN"/>
    <property type="match status" value="1"/>
</dbReference>
<feature type="domain" description="RNase H type-1" evidence="1">
    <location>
        <begin position="56"/>
        <end position="166"/>
    </location>
</feature>
<comment type="caution">
    <text evidence="2">The sequence shown here is derived from an EMBL/GenBank/DDBJ whole genome shotgun (WGS) entry which is preliminary data.</text>
</comment>
<gene>
    <name evidence="2" type="ORF">Dsin_005261</name>
</gene>
<dbReference type="InterPro" id="IPR002156">
    <property type="entry name" value="RNaseH_domain"/>
</dbReference>
<dbReference type="CDD" id="cd06222">
    <property type="entry name" value="RNase_H_like"/>
    <property type="match status" value="1"/>
</dbReference>
<evidence type="ECO:0000313" key="3">
    <source>
        <dbReference type="Proteomes" id="UP001281410"/>
    </source>
</evidence>
<dbReference type="AlphaFoldDB" id="A0AAE0EER5"/>
<dbReference type="Gene3D" id="3.30.420.10">
    <property type="entry name" value="Ribonuclease H-like superfamily/Ribonuclease H"/>
    <property type="match status" value="1"/>
</dbReference>
<dbReference type="InterPro" id="IPR036397">
    <property type="entry name" value="RNaseH_sf"/>
</dbReference>
<dbReference type="Proteomes" id="UP001281410">
    <property type="component" value="Unassembled WGS sequence"/>
</dbReference>
<dbReference type="GO" id="GO:0004523">
    <property type="term" value="F:RNA-DNA hybrid ribonuclease activity"/>
    <property type="evidence" value="ECO:0007669"/>
    <property type="project" value="InterPro"/>
</dbReference>
<proteinExistence type="predicted"/>
<name>A0AAE0EER5_9ROSI</name>
<evidence type="ECO:0000259" key="1">
    <source>
        <dbReference type="Pfam" id="PF13456"/>
    </source>
</evidence>
<dbReference type="InterPro" id="IPR053151">
    <property type="entry name" value="RNase_H-like"/>
</dbReference>
<protein>
    <recommendedName>
        <fullName evidence="1">RNase H type-1 domain-containing protein</fullName>
    </recommendedName>
</protein>
<dbReference type="InterPro" id="IPR044730">
    <property type="entry name" value="RNase_H-like_dom_plant"/>
</dbReference>
<sequence length="195" mass="21573">MRGCSCAGTDPHTDQRDGHLVFLGLSVRVHALERGKFLEPLEHGFFKINCDVAIDSSGGRIFVIRDASSFVMAFCSQVMEATFDAQVAETVAIYIGILFGRDCGLAPYVLKSDVKVGVNWINGRNHLNSVSGIILSHISSLMTCLDGMTIKHVPRLANQVIHRLVKNPLVIAKDTYWIEDYPQCISRAVETNKPR</sequence>